<evidence type="ECO:0000313" key="6">
    <source>
        <dbReference type="EMBL" id="CAA7393845.1"/>
    </source>
</evidence>
<comment type="function">
    <text evidence="4">Dirigent proteins impart stereoselectivity on the phenoxy radical-coupling reaction, yielding optically active lignans from two molecules of coniferyl alcohol in the biosynthesis of lignans, flavonolignans, and alkaloids and thus plays a central role in plant secondary metabolism.</text>
</comment>
<keyword evidence="4" id="KW-0052">Apoplast</keyword>
<dbReference type="GO" id="GO:0048046">
    <property type="term" value="C:apoplast"/>
    <property type="evidence" value="ECO:0007669"/>
    <property type="project" value="UniProtKB-SubCell"/>
</dbReference>
<comment type="subcellular location">
    <subcellularLocation>
        <location evidence="4">Secreted</location>
        <location evidence="4">Extracellular space</location>
        <location evidence="4">Apoplast</location>
    </subcellularLocation>
</comment>
<dbReference type="Pfam" id="PF03018">
    <property type="entry name" value="Dirigent"/>
    <property type="match status" value="1"/>
</dbReference>
<dbReference type="GO" id="GO:0009699">
    <property type="term" value="P:phenylpropanoid biosynthetic process"/>
    <property type="evidence" value="ECO:0007669"/>
    <property type="project" value="UniProtKB-ARBA"/>
</dbReference>
<gene>
    <name evidence="6" type="ORF">SI8410_03004546</name>
</gene>
<dbReference type="AlphaFoldDB" id="A0A7I8K7Z2"/>
<evidence type="ECO:0000256" key="1">
    <source>
        <dbReference type="ARBA" id="ARBA00010746"/>
    </source>
</evidence>
<dbReference type="OrthoDB" id="1859279at2759"/>
<name>A0A7I8K7Z2_SPIIN</name>
<organism evidence="6 7">
    <name type="scientific">Spirodela intermedia</name>
    <name type="common">Intermediate duckweed</name>
    <dbReference type="NCBI Taxonomy" id="51605"/>
    <lineage>
        <taxon>Eukaryota</taxon>
        <taxon>Viridiplantae</taxon>
        <taxon>Streptophyta</taxon>
        <taxon>Embryophyta</taxon>
        <taxon>Tracheophyta</taxon>
        <taxon>Spermatophyta</taxon>
        <taxon>Magnoliopsida</taxon>
        <taxon>Liliopsida</taxon>
        <taxon>Araceae</taxon>
        <taxon>Lemnoideae</taxon>
        <taxon>Spirodela</taxon>
    </lineage>
</organism>
<dbReference type="InterPro" id="IPR044859">
    <property type="entry name" value="Allene_oxi_cyc_Dirigent"/>
</dbReference>
<evidence type="ECO:0000313" key="7">
    <source>
        <dbReference type="Proteomes" id="UP000663760"/>
    </source>
</evidence>
<reference evidence="6" key="1">
    <citation type="submission" date="2020-02" db="EMBL/GenBank/DDBJ databases">
        <authorList>
            <person name="Scholz U."/>
            <person name="Mascher M."/>
            <person name="Fiebig A."/>
        </authorList>
    </citation>
    <scope>NUCLEOTIDE SEQUENCE</scope>
</reference>
<protein>
    <recommendedName>
        <fullName evidence="4">Dirigent protein</fullName>
    </recommendedName>
</protein>
<evidence type="ECO:0000256" key="5">
    <source>
        <dbReference type="SAM" id="MobiDB-lite"/>
    </source>
</evidence>
<evidence type="ECO:0000256" key="2">
    <source>
        <dbReference type="ARBA" id="ARBA00011738"/>
    </source>
</evidence>
<proteinExistence type="inferred from homology"/>
<comment type="subunit">
    <text evidence="2 4">Homodimer.</text>
</comment>
<feature type="region of interest" description="Disordered" evidence="5">
    <location>
        <begin position="43"/>
        <end position="62"/>
    </location>
</feature>
<comment type="similarity">
    <text evidence="1 4">Belongs to the plant dirigent protein family.</text>
</comment>
<keyword evidence="7" id="KW-1185">Reference proteome</keyword>
<evidence type="ECO:0000256" key="3">
    <source>
        <dbReference type="ARBA" id="ARBA00022525"/>
    </source>
</evidence>
<dbReference type="EMBL" id="LR746266">
    <property type="protein sequence ID" value="CAA7393845.1"/>
    <property type="molecule type" value="Genomic_DNA"/>
</dbReference>
<accession>A0A7I8K7Z2</accession>
<dbReference type="Proteomes" id="UP000663760">
    <property type="component" value="Chromosome 3"/>
</dbReference>
<keyword evidence="3 4" id="KW-0964">Secreted</keyword>
<dbReference type="Gene3D" id="2.40.480.10">
    <property type="entry name" value="Allene oxide cyclase-like"/>
    <property type="match status" value="1"/>
</dbReference>
<sequence>MIPRIIFCTAVSAATLAVILLALVSPSAHRKLQRSSPRPKIALSLYVQPPPPPGRRPSAGAQPAGAALVFHHTLTEGPGNLSRVVGKAQGFIIPAEHFAHSAFNLVYLTFRTPEYSGSVGVEGRRLRQADREELGVLGGTGSFAFARGRAVLTRTGRPRGSPAAMYHMKLHLQFPDRSQTSPG</sequence>
<dbReference type="PANTHER" id="PTHR21495">
    <property type="entry name" value="NUCLEOPORIN-RELATED"/>
    <property type="match status" value="1"/>
</dbReference>
<dbReference type="InterPro" id="IPR004265">
    <property type="entry name" value="Dirigent"/>
</dbReference>
<evidence type="ECO:0000256" key="4">
    <source>
        <dbReference type="RuleBase" id="RU363099"/>
    </source>
</evidence>